<dbReference type="OMA" id="NDDQNAP"/>
<dbReference type="PANTHER" id="PTHR35166:SF6">
    <property type="entry name" value="PROTEIN-RELATED"/>
    <property type="match status" value="1"/>
</dbReference>
<name>A0A3B6CDR1_WHEAT</name>
<dbReference type="Gramene" id="TraesCS2B02G509600.1">
    <property type="protein sequence ID" value="TraesCS2B02G509600.1.cds1"/>
    <property type="gene ID" value="TraesCS2B02G509600"/>
</dbReference>
<sequence>MAGEEPSRITGSMSTGGERAAKHAVAAGDLRPLKRCRHASTEKRALKPCATKRKAAAAGDERLRTAKRKAPAIASCSTVQEAGYVKYAPGKKMTRLPQEDVARILGRVINDDQNAPSDFKALKLQNPELLPSPEEELDEETVEYYAGVRAYYKIGEDYLKFQAWVRSEYAKNGYVEVDDDFLAKRARVRADSDGAREEMLNTIDFSDDDEDLKRLLTTRWY</sequence>
<keyword evidence="3" id="KW-1185">Reference proteome</keyword>
<reference evidence="2" key="1">
    <citation type="submission" date="2018-08" db="EMBL/GenBank/DDBJ databases">
        <authorList>
            <person name="Rossello M."/>
        </authorList>
    </citation>
    <scope>NUCLEOTIDE SEQUENCE [LARGE SCALE GENOMIC DNA]</scope>
    <source>
        <strain evidence="2">cv. Chinese Spring</strain>
    </source>
</reference>
<feature type="region of interest" description="Disordered" evidence="1">
    <location>
        <begin position="1"/>
        <end position="29"/>
    </location>
</feature>
<dbReference type="Gramene" id="TraesJAG2B03G01036370.1">
    <property type="protein sequence ID" value="TraesJAG2B03G01036370.1.CDS1"/>
    <property type="gene ID" value="TraesJAG2B03G01036370"/>
</dbReference>
<dbReference type="Gramene" id="TraesNOR2B03G01051830.1">
    <property type="protein sequence ID" value="TraesNOR2B03G01051830.1.CDS1"/>
    <property type="gene ID" value="TraesNOR2B03G01051830"/>
</dbReference>
<dbReference type="SMR" id="A0A3B6CDR1"/>
<dbReference type="Gramene" id="TraesCS2B03G1281200.1">
    <property type="protein sequence ID" value="TraesCS2B03G1281200.1.CDS1"/>
    <property type="gene ID" value="TraesCS2B03G1281200"/>
</dbReference>
<dbReference type="PANTHER" id="PTHR35166">
    <property type="entry name" value="OS05G0193700 PROTEIN-RELATED"/>
    <property type="match status" value="1"/>
</dbReference>
<protein>
    <submittedName>
        <fullName evidence="2">Uncharacterized protein</fullName>
    </submittedName>
</protein>
<dbReference type="OrthoDB" id="687234at2759"/>
<evidence type="ECO:0000313" key="3">
    <source>
        <dbReference type="Proteomes" id="UP000019116"/>
    </source>
</evidence>
<evidence type="ECO:0000256" key="1">
    <source>
        <dbReference type="SAM" id="MobiDB-lite"/>
    </source>
</evidence>
<reference evidence="2" key="2">
    <citation type="submission" date="2018-10" db="UniProtKB">
        <authorList>
            <consortium name="EnsemblPlants"/>
        </authorList>
    </citation>
    <scope>IDENTIFICATION</scope>
</reference>
<dbReference type="AlphaFoldDB" id="A0A3B6CDR1"/>
<evidence type="ECO:0000313" key="2">
    <source>
        <dbReference type="EnsemblPlants" id="TraesCS2B02G509600.1.cds1"/>
    </source>
</evidence>
<proteinExistence type="predicted"/>
<dbReference type="Proteomes" id="UP000019116">
    <property type="component" value="Chromosome 2B"/>
</dbReference>
<organism evidence="2">
    <name type="scientific">Triticum aestivum</name>
    <name type="common">Wheat</name>
    <dbReference type="NCBI Taxonomy" id="4565"/>
    <lineage>
        <taxon>Eukaryota</taxon>
        <taxon>Viridiplantae</taxon>
        <taxon>Streptophyta</taxon>
        <taxon>Embryophyta</taxon>
        <taxon>Tracheophyta</taxon>
        <taxon>Spermatophyta</taxon>
        <taxon>Magnoliopsida</taxon>
        <taxon>Liliopsida</taxon>
        <taxon>Poales</taxon>
        <taxon>Poaceae</taxon>
        <taxon>BOP clade</taxon>
        <taxon>Pooideae</taxon>
        <taxon>Triticodae</taxon>
        <taxon>Triticeae</taxon>
        <taxon>Triticinae</taxon>
        <taxon>Triticum</taxon>
    </lineage>
</organism>
<dbReference type="Gramene" id="TraesROB_scaffold_026720_01G000200.1">
    <property type="protein sequence ID" value="TraesROB_scaffold_026720_01G000200.1"/>
    <property type="gene ID" value="TraesROB_scaffold_026720_01G000200"/>
</dbReference>
<dbReference type="EnsemblPlants" id="TraesCS2B02G509600.1">
    <property type="protein sequence ID" value="TraesCS2B02G509600.1.cds1"/>
    <property type="gene ID" value="TraesCS2B02G509600"/>
</dbReference>
<accession>A0A3B6CDR1</accession>